<gene>
    <name evidence="2" type="ORF">GCM10009827_088080</name>
</gene>
<organism evidence="2 3">
    <name type="scientific">Dactylosporangium maewongense</name>
    <dbReference type="NCBI Taxonomy" id="634393"/>
    <lineage>
        <taxon>Bacteria</taxon>
        <taxon>Bacillati</taxon>
        <taxon>Actinomycetota</taxon>
        <taxon>Actinomycetes</taxon>
        <taxon>Micromonosporales</taxon>
        <taxon>Micromonosporaceae</taxon>
        <taxon>Dactylosporangium</taxon>
    </lineage>
</organism>
<evidence type="ECO:0008006" key="4">
    <source>
        <dbReference type="Google" id="ProtNLM"/>
    </source>
</evidence>
<dbReference type="Proteomes" id="UP001501470">
    <property type="component" value="Unassembled WGS sequence"/>
</dbReference>
<evidence type="ECO:0000313" key="2">
    <source>
        <dbReference type="EMBL" id="GAA1553693.1"/>
    </source>
</evidence>
<evidence type="ECO:0000313" key="3">
    <source>
        <dbReference type="Proteomes" id="UP001501470"/>
    </source>
</evidence>
<accession>A0ABN2C967</accession>
<sequence>MGMQISTLSEVLMWASVFAVVGVGAAAAVGIGAHRRNRRILRRGVRMTAEIVAADVAPGNARSERRNVRLQLRFEGVEEHVLDFIGYRLRAADAAALAPGVRVQAWVLPDDGSEIRVAHPGEPARILALQAAPEVSGKYPDGTADGIGSVLFPDV</sequence>
<dbReference type="EMBL" id="BAAAQD010000023">
    <property type="protein sequence ID" value="GAA1553693.1"/>
    <property type="molecule type" value="Genomic_DNA"/>
</dbReference>
<proteinExistence type="predicted"/>
<keyword evidence="1" id="KW-1133">Transmembrane helix</keyword>
<protein>
    <recommendedName>
        <fullName evidence="4">Secreted protein</fullName>
    </recommendedName>
</protein>
<evidence type="ECO:0000256" key="1">
    <source>
        <dbReference type="SAM" id="Phobius"/>
    </source>
</evidence>
<keyword evidence="1" id="KW-0472">Membrane</keyword>
<keyword evidence="3" id="KW-1185">Reference proteome</keyword>
<reference evidence="2 3" key="1">
    <citation type="journal article" date="2019" name="Int. J. Syst. Evol. Microbiol.">
        <title>The Global Catalogue of Microorganisms (GCM) 10K type strain sequencing project: providing services to taxonomists for standard genome sequencing and annotation.</title>
        <authorList>
            <consortium name="The Broad Institute Genomics Platform"/>
            <consortium name="The Broad Institute Genome Sequencing Center for Infectious Disease"/>
            <person name="Wu L."/>
            <person name="Ma J."/>
        </authorList>
    </citation>
    <scope>NUCLEOTIDE SEQUENCE [LARGE SCALE GENOMIC DNA]</scope>
    <source>
        <strain evidence="2 3">JCM 15933</strain>
    </source>
</reference>
<keyword evidence="1" id="KW-0812">Transmembrane</keyword>
<feature type="transmembrane region" description="Helical" evidence="1">
    <location>
        <begin position="12"/>
        <end position="33"/>
    </location>
</feature>
<name>A0ABN2C967_9ACTN</name>
<comment type="caution">
    <text evidence="2">The sequence shown here is derived from an EMBL/GenBank/DDBJ whole genome shotgun (WGS) entry which is preliminary data.</text>
</comment>